<evidence type="ECO:0000313" key="2">
    <source>
        <dbReference type="EMBL" id="QCI69266.1"/>
    </source>
</evidence>
<dbReference type="PANTHER" id="PTHR47377">
    <property type="entry name" value="RHODANESE-LIKE DOMAIN-CONTAINING PROTEIN 4, CHLOROPLASTIC"/>
    <property type="match status" value="1"/>
</dbReference>
<dbReference type="EMBL" id="CP039690">
    <property type="protein sequence ID" value="QCI69266.1"/>
    <property type="molecule type" value="Genomic_DNA"/>
</dbReference>
<proteinExistence type="predicted"/>
<name>A0A4D7BJT1_9HYPH</name>
<sequence>MNDAGYAGDVTPRACLETLVQDASAQLVDVRTTAEWAYVGLPDLKAAGKEPIRSEWQVFPAMKIDADFAAKLDAVLAERGVGKDAPLYFICRSGVRSKAAAIAMTNAGHVSCFNVAGGFEGPPDADGHRGRVAGWKVDGLPWIQT</sequence>
<accession>A0A4D7BJT1</accession>
<dbReference type="InterPro" id="IPR036873">
    <property type="entry name" value="Rhodanese-like_dom_sf"/>
</dbReference>
<evidence type="ECO:0000313" key="3">
    <source>
        <dbReference type="Proteomes" id="UP000298781"/>
    </source>
</evidence>
<dbReference type="PROSITE" id="PS50206">
    <property type="entry name" value="RHODANESE_3"/>
    <property type="match status" value="1"/>
</dbReference>
<dbReference type="SUPFAM" id="SSF52821">
    <property type="entry name" value="Rhodanese/Cell cycle control phosphatase"/>
    <property type="match status" value="1"/>
</dbReference>
<dbReference type="SMART" id="SM00450">
    <property type="entry name" value="RHOD"/>
    <property type="match status" value="1"/>
</dbReference>
<dbReference type="KEGG" id="pstg:E8M01_16190"/>
<keyword evidence="3" id="KW-1185">Reference proteome</keyword>
<dbReference type="AlphaFoldDB" id="A0A4D7BJT1"/>
<dbReference type="OrthoDB" id="9815890at2"/>
<feature type="domain" description="Rhodanese" evidence="1">
    <location>
        <begin position="21"/>
        <end position="131"/>
    </location>
</feature>
<evidence type="ECO:0000259" key="1">
    <source>
        <dbReference type="PROSITE" id="PS50206"/>
    </source>
</evidence>
<gene>
    <name evidence="2" type="ORF">E8M01_16190</name>
</gene>
<organism evidence="2 3">
    <name type="scientific">Phreatobacter stygius</name>
    <dbReference type="NCBI Taxonomy" id="1940610"/>
    <lineage>
        <taxon>Bacteria</taxon>
        <taxon>Pseudomonadati</taxon>
        <taxon>Pseudomonadota</taxon>
        <taxon>Alphaproteobacteria</taxon>
        <taxon>Hyphomicrobiales</taxon>
        <taxon>Phreatobacteraceae</taxon>
        <taxon>Phreatobacter</taxon>
    </lineage>
</organism>
<protein>
    <submittedName>
        <fullName evidence="2">Rhodanese-like domain-containing protein</fullName>
    </submittedName>
</protein>
<dbReference type="Pfam" id="PF00581">
    <property type="entry name" value="Rhodanese"/>
    <property type="match status" value="1"/>
</dbReference>
<reference evidence="2 3" key="1">
    <citation type="submission" date="2019-04" db="EMBL/GenBank/DDBJ databases">
        <title>Phreatobacter aquaticus sp. nov.</title>
        <authorList>
            <person name="Choi A."/>
        </authorList>
    </citation>
    <scope>NUCLEOTIDE SEQUENCE [LARGE SCALE GENOMIC DNA]</scope>
    <source>
        <strain evidence="2 3">KCTC 52518</strain>
    </source>
</reference>
<dbReference type="InterPro" id="IPR044240">
    <property type="entry name" value="STR4-like"/>
</dbReference>
<dbReference type="Proteomes" id="UP000298781">
    <property type="component" value="Chromosome"/>
</dbReference>
<dbReference type="PANTHER" id="PTHR47377:SF1">
    <property type="entry name" value="RHODANESE-LIKE DOMAIN-CONTAINING PROTEIN 4, CHLOROPLASTIC"/>
    <property type="match status" value="1"/>
</dbReference>
<dbReference type="Gene3D" id="3.40.250.10">
    <property type="entry name" value="Rhodanese-like domain"/>
    <property type="match status" value="1"/>
</dbReference>
<dbReference type="InterPro" id="IPR001763">
    <property type="entry name" value="Rhodanese-like_dom"/>
</dbReference>